<accession>A0ACC2ULU1</accession>
<evidence type="ECO:0000313" key="1">
    <source>
        <dbReference type="EMBL" id="KAJ9087571.1"/>
    </source>
</evidence>
<gene>
    <name evidence="1" type="ORF">DSO57_1031820</name>
</gene>
<comment type="caution">
    <text evidence="1">The sequence shown here is derived from an EMBL/GenBank/DDBJ whole genome shotgun (WGS) entry which is preliminary data.</text>
</comment>
<sequence length="64" mass="7078">MRPKKVGPAAIFGVDDNFTYQKKVIYHDFCYPCVVSQKHYGAALSASEEILVEYAAGAPKNSPR</sequence>
<keyword evidence="2" id="KW-1185">Reference proteome</keyword>
<proteinExistence type="predicted"/>
<name>A0ACC2ULU1_9FUNG</name>
<reference evidence="1" key="1">
    <citation type="submission" date="2022-04" db="EMBL/GenBank/DDBJ databases">
        <title>Genome of the entomopathogenic fungus Entomophthora muscae.</title>
        <authorList>
            <person name="Elya C."/>
            <person name="Lovett B.R."/>
            <person name="Lee E."/>
            <person name="Macias A.M."/>
            <person name="Hajek A.E."/>
            <person name="De Bivort B.L."/>
            <person name="Kasson M.T."/>
            <person name="De Fine Licht H.H."/>
            <person name="Stajich J.E."/>
        </authorList>
    </citation>
    <scope>NUCLEOTIDE SEQUENCE</scope>
    <source>
        <strain evidence="1">Berkeley</strain>
    </source>
</reference>
<protein>
    <submittedName>
        <fullName evidence="1">Uncharacterized protein</fullName>
    </submittedName>
</protein>
<organism evidence="1 2">
    <name type="scientific">Entomophthora muscae</name>
    <dbReference type="NCBI Taxonomy" id="34485"/>
    <lineage>
        <taxon>Eukaryota</taxon>
        <taxon>Fungi</taxon>
        <taxon>Fungi incertae sedis</taxon>
        <taxon>Zoopagomycota</taxon>
        <taxon>Entomophthoromycotina</taxon>
        <taxon>Entomophthoromycetes</taxon>
        <taxon>Entomophthorales</taxon>
        <taxon>Entomophthoraceae</taxon>
        <taxon>Entomophthora</taxon>
    </lineage>
</organism>
<dbReference type="Proteomes" id="UP001165960">
    <property type="component" value="Unassembled WGS sequence"/>
</dbReference>
<evidence type="ECO:0000313" key="2">
    <source>
        <dbReference type="Proteomes" id="UP001165960"/>
    </source>
</evidence>
<dbReference type="EMBL" id="QTSX02000232">
    <property type="protein sequence ID" value="KAJ9087571.1"/>
    <property type="molecule type" value="Genomic_DNA"/>
</dbReference>